<dbReference type="GO" id="GO:0055075">
    <property type="term" value="P:potassium ion homeostasis"/>
    <property type="evidence" value="ECO:0000318"/>
    <property type="project" value="GO_Central"/>
</dbReference>
<evidence type="ECO:0000313" key="10">
    <source>
        <dbReference type="EnsemblMetazoa" id="HelroP90889"/>
    </source>
</evidence>
<dbReference type="InterPro" id="IPR004841">
    <property type="entry name" value="AA-permease/SLC12A_dom"/>
</dbReference>
<dbReference type="STRING" id="6412.T1G7X4"/>
<evidence type="ECO:0000256" key="5">
    <source>
        <dbReference type="SAM" id="MobiDB-lite"/>
    </source>
</evidence>
<dbReference type="InterPro" id="IPR004842">
    <property type="entry name" value="SLC12A_fam"/>
</dbReference>
<feature type="domain" description="SLC12A transporter C-terminal" evidence="8">
    <location>
        <begin position="589"/>
        <end position="705"/>
    </location>
</feature>
<reference evidence="11" key="1">
    <citation type="submission" date="2012-12" db="EMBL/GenBank/DDBJ databases">
        <authorList>
            <person name="Hellsten U."/>
            <person name="Grimwood J."/>
            <person name="Chapman J.A."/>
            <person name="Shapiro H."/>
            <person name="Aerts A."/>
            <person name="Otillar R.P."/>
            <person name="Terry A.Y."/>
            <person name="Boore J.L."/>
            <person name="Simakov O."/>
            <person name="Marletaz F."/>
            <person name="Cho S.-J."/>
            <person name="Edsinger-Gonzales E."/>
            <person name="Havlak P."/>
            <person name="Kuo D.-H."/>
            <person name="Larsson T."/>
            <person name="Lv J."/>
            <person name="Arendt D."/>
            <person name="Savage R."/>
            <person name="Osoegawa K."/>
            <person name="de Jong P."/>
            <person name="Lindberg D.R."/>
            <person name="Seaver E.C."/>
            <person name="Weisblat D.A."/>
            <person name="Putnam N.H."/>
            <person name="Grigoriev I.V."/>
            <person name="Rokhsar D.S."/>
        </authorList>
    </citation>
    <scope>NUCLEOTIDE SEQUENCE</scope>
</reference>
<dbReference type="InterPro" id="IPR018491">
    <property type="entry name" value="SLC12_C"/>
</dbReference>
<dbReference type="eggNOG" id="KOG2082">
    <property type="taxonomic scope" value="Eukaryota"/>
</dbReference>
<dbReference type="GeneID" id="20217171"/>
<dbReference type="PANTHER" id="PTHR11827:SF73">
    <property type="entry name" value="KAZACHOC, ISOFORM G"/>
    <property type="match status" value="1"/>
</dbReference>
<keyword evidence="4 6" id="KW-0472">Membrane</keyword>
<dbReference type="CTD" id="20217171"/>
<dbReference type="GO" id="GO:0006884">
    <property type="term" value="P:cell volume homeostasis"/>
    <property type="evidence" value="ECO:0000318"/>
    <property type="project" value="GO_Central"/>
</dbReference>
<reference evidence="10" key="3">
    <citation type="submission" date="2015-06" db="UniProtKB">
        <authorList>
            <consortium name="EnsemblMetazoa"/>
        </authorList>
    </citation>
    <scope>IDENTIFICATION</scope>
</reference>
<evidence type="ECO:0000259" key="7">
    <source>
        <dbReference type="Pfam" id="PF00324"/>
    </source>
</evidence>
<feature type="domain" description="SLC12A transporter C-terminal" evidence="8">
    <location>
        <begin position="717"/>
        <end position="948"/>
    </location>
</feature>
<evidence type="ECO:0000256" key="2">
    <source>
        <dbReference type="ARBA" id="ARBA00022692"/>
    </source>
</evidence>
<feature type="transmembrane region" description="Helical" evidence="6">
    <location>
        <begin position="162"/>
        <end position="181"/>
    </location>
</feature>
<dbReference type="FunCoup" id="T1G7X4">
    <property type="interactions" value="436"/>
</dbReference>
<dbReference type="EnsemblMetazoa" id="HelroT90889">
    <property type="protein sequence ID" value="HelroP90889"/>
    <property type="gene ID" value="HelroG90889"/>
</dbReference>
<feature type="transmembrane region" description="Helical" evidence="6">
    <location>
        <begin position="82"/>
        <end position="103"/>
    </location>
</feature>
<feature type="domain" description="Amino acid permease/ SLC12A" evidence="7">
    <location>
        <begin position="292"/>
        <end position="573"/>
    </location>
</feature>
<protein>
    <recommendedName>
        <fullName evidence="12">SLC12A transporter C-terminal domain-containing protein</fullName>
    </recommendedName>
</protein>
<dbReference type="GO" id="GO:0007268">
    <property type="term" value="P:chemical synaptic transmission"/>
    <property type="evidence" value="ECO:0000318"/>
    <property type="project" value="GO_Central"/>
</dbReference>
<dbReference type="GO" id="GO:0055064">
    <property type="term" value="P:chloride ion homeostasis"/>
    <property type="evidence" value="ECO:0000318"/>
    <property type="project" value="GO_Central"/>
</dbReference>
<dbReference type="EMBL" id="AMQM01008351">
    <property type="status" value="NOT_ANNOTATED_CDS"/>
    <property type="molecule type" value="Genomic_DNA"/>
</dbReference>
<feature type="transmembrane region" description="Helical" evidence="6">
    <location>
        <begin position="136"/>
        <end position="156"/>
    </location>
</feature>
<evidence type="ECO:0000256" key="6">
    <source>
        <dbReference type="SAM" id="Phobius"/>
    </source>
</evidence>
<dbReference type="GO" id="GO:0045202">
    <property type="term" value="C:synapse"/>
    <property type="evidence" value="ECO:0007669"/>
    <property type="project" value="GOC"/>
</dbReference>
<evidence type="ECO:0000313" key="9">
    <source>
        <dbReference type="EMBL" id="ESN90227.1"/>
    </source>
</evidence>
<feature type="domain" description="Amino acid permease/ SLC12A" evidence="7">
    <location>
        <begin position="8"/>
        <end position="193"/>
    </location>
</feature>
<feature type="transmembrane region" description="Helical" evidence="6">
    <location>
        <begin position="6"/>
        <end position="28"/>
    </location>
</feature>
<organism evidence="10 11">
    <name type="scientific">Helobdella robusta</name>
    <name type="common">Californian leech</name>
    <dbReference type="NCBI Taxonomy" id="6412"/>
    <lineage>
        <taxon>Eukaryota</taxon>
        <taxon>Metazoa</taxon>
        <taxon>Spiralia</taxon>
        <taxon>Lophotrochozoa</taxon>
        <taxon>Annelida</taxon>
        <taxon>Clitellata</taxon>
        <taxon>Hirudinea</taxon>
        <taxon>Rhynchobdellida</taxon>
        <taxon>Glossiphoniidae</taxon>
        <taxon>Helobdella</taxon>
    </lineage>
</organism>
<dbReference type="KEGG" id="hro:HELRODRAFT_90889"/>
<dbReference type="OMA" id="KNWRPHI"/>
<keyword evidence="3 6" id="KW-1133">Transmembrane helix</keyword>
<feature type="transmembrane region" description="Helical" evidence="6">
    <location>
        <begin position="40"/>
        <end position="62"/>
    </location>
</feature>
<sequence length="948" mass="104625">AKLGTVLGVFFPCIQNIFGVILFIRLVWVVGTAGWVEAFILAFTCCCCTMTTSISMSAIATNGVVPGGGSYFMISRSLGPEFGGAVGILFYLGTTVASSMYIVGAVEIMLQYMAPSEAAIFGPINIPENAYNAYRVYGTGLLLIMFIMVFIGVKFVSKFSPVALFCVLFSIVCVYIGIFTANPSRGPKICFLGQRLLALKKIQDENGTMQCNKFSNGSIFKMYCPNTTYDEIDSSTDPDCIYFRENEVIEKPGIPGLGSGKFMENAMSRYNKDGDRIGTQEKGNRDKGDILSDISTSFIVLIGIFFPSVTGLMAGSNRSGDLADAQKSIPTGTIGAVAITSFVYLSCLLLFGACVEGQLLRDKIGESMGGGLIVSHLAWPNPWVIVIGSFFSTCGAGLQSLVGAPRLLQAIAADGVIPFLNPFAVTNKKGEPKRALYLTATIAECGVLLANVDYIAPIITMFFLMCYCFTNMACAVQTILKSPNWRPRFKLYHWCLSLFGVTLCLILMFMSSWYYAIAALMLAAGIYKYIEYKGAEKEWGDGIRGLAMSAARFALLRLEEGPPHVKNWRPQLLILIKGGENLDQKYRKLLTFSSQLKAGRGLTLVGTVLEGEHKHRMHEAEVAKHTINEVMKREKVKGLAEVVVARNLGDGISFLIQDSGVGGLRHNTVLLNWPVKWRQESKGYKTFIDTMKLTADRHLAVLIVKGINQFPENGDRLGGTIDIWWVVHEGGLLMLLPFLLTQGKVWKKCKMRIFTVAQMEDNNIQIQKDMEKFLYNLRIPAQVKVVEMPTNDISAYTYERTLMAEQRNALLEKMNIKRKDDSPEHHPSLDQQPPLNGQQAQSDQQQHHNFADDNKSVDSLAGESNNKNMTSLDGGNQNVLRMQTAIRLNQVIKEHSSEAKLVIVNLPGPPKDSSGEKSYMDFLEVLIEGLDRVLMVRGGGKEVITIFS</sequence>
<dbReference type="InParanoid" id="T1G7X4"/>
<dbReference type="Pfam" id="PF00324">
    <property type="entry name" value="AA_permease"/>
    <property type="match status" value="2"/>
</dbReference>
<comment type="subcellular location">
    <subcellularLocation>
        <location evidence="1">Membrane</location>
        <topology evidence="1">Multi-pass membrane protein</topology>
    </subcellularLocation>
</comment>
<dbReference type="NCBIfam" id="TIGR00930">
    <property type="entry name" value="2a30"/>
    <property type="match status" value="1"/>
</dbReference>
<feature type="transmembrane region" description="Helical" evidence="6">
    <location>
        <begin position="290"/>
        <end position="314"/>
    </location>
</feature>
<evidence type="ECO:0008006" key="12">
    <source>
        <dbReference type="Google" id="ProtNLM"/>
    </source>
</evidence>
<name>T1G7X4_HELRO</name>
<accession>T1G7X4</accession>
<dbReference type="GO" id="GO:1990573">
    <property type="term" value="P:potassium ion import across plasma membrane"/>
    <property type="evidence" value="ECO:0000318"/>
    <property type="project" value="GO_Central"/>
</dbReference>
<feature type="transmembrane region" description="Helical" evidence="6">
    <location>
        <begin position="334"/>
        <end position="355"/>
    </location>
</feature>
<feature type="compositionally biased region" description="Polar residues" evidence="5">
    <location>
        <begin position="862"/>
        <end position="876"/>
    </location>
</feature>
<keyword evidence="11" id="KW-1185">Reference proteome</keyword>
<dbReference type="GO" id="GO:0005886">
    <property type="term" value="C:plasma membrane"/>
    <property type="evidence" value="ECO:0000318"/>
    <property type="project" value="GO_Central"/>
</dbReference>
<feature type="region of interest" description="Disordered" evidence="5">
    <location>
        <begin position="819"/>
        <end position="876"/>
    </location>
</feature>
<feature type="transmembrane region" description="Helical" evidence="6">
    <location>
        <begin position="491"/>
        <end position="508"/>
    </location>
</feature>
<dbReference type="HOGENOM" id="CLU_001883_1_2_1"/>
<evidence type="ECO:0000313" key="11">
    <source>
        <dbReference type="Proteomes" id="UP000015101"/>
    </source>
</evidence>
<dbReference type="AlphaFoldDB" id="T1G7X4"/>
<evidence type="ECO:0000256" key="1">
    <source>
        <dbReference type="ARBA" id="ARBA00004141"/>
    </source>
</evidence>
<dbReference type="Pfam" id="PF03522">
    <property type="entry name" value="SLC12"/>
    <property type="match status" value="2"/>
</dbReference>
<gene>
    <name evidence="10" type="primary">20217171</name>
    <name evidence="9" type="ORF">HELRODRAFT_90889</name>
</gene>
<dbReference type="RefSeq" id="XP_009031701.1">
    <property type="nucleotide sequence ID" value="XM_009033453.1"/>
</dbReference>
<dbReference type="EMBL" id="KB097761">
    <property type="protein sequence ID" value="ESN90227.1"/>
    <property type="molecule type" value="Genomic_DNA"/>
</dbReference>
<proteinExistence type="predicted"/>
<keyword evidence="2 6" id="KW-0812">Transmembrane</keyword>
<dbReference type="Proteomes" id="UP000015101">
    <property type="component" value="Unassembled WGS sequence"/>
</dbReference>
<dbReference type="OrthoDB" id="2020542at2759"/>
<dbReference type="GO" id="GO:1902476">
    <property type="term" value="P:chloride transmembrane transport"/>
    <property type="evidence" value="ECO:0000318"/>
    <property type="project" value="GO_Central"/>
</dbReference>
<evidence type="ECO:0000256" key="4">
    <source>
        <dbReference type="ARBA" id="ARBA00023136"/>
    </source>
</evidence>
<dbReference type="Gene3D" id="1.20.1740.10">
    <property type="entry name" value="Amino acid/polyamine transporter I"/>
    <property type="match status" value="1"/>
</dbReference>
<dbReference type="GO" id="GO:0015379">
    <property type="term" value="F:potassium:chloride symporter activity"/>
    <property type="evidence" value="ECO:0000318"/>
    <property type="project" value="GO_Central"/>
</dbReference>
<dbReference type="PANTHER" id="PTHR11827">
    <property type="entry name" value="SOLUTE CARRIER FAMILY 12, CATION COTRANSPORTERS"/>
    <property type="match status" value="1"/>
</dbReference>
<reference evidence="9 11" key="2">
    <citation type="journal article" date="2013" name="Nature">
        <title>Insights into bilaterian evolution from three spiralian genomes.</title>
        <authorList>
            <person name="Simakov O."/>
            <person name="Marletaz F."/>
            <person name="Cho S.J."/>
            <person name="Edsinger-Gonzales E."/>
            <person name="Havlak P."/>
            <person name="Hellsten U."/>
            <person name="Kuo D.H."/>
            <person name="Larsson T."/>
            <person name="Lv J."/>
            <person name="Arendt D."/>
            <person name="Savage R."/>
            <person name="Osoegawa K."/>
            <person name="de Jong P."/>
            <person name="Grimwood J."/>
            <person name="Chapman J.A."/>
            <person name="Shapiro H."/>
            <person name="Aerts A."/>
            <person name="Otillar R.P."/>
            <person name="Terry A.Y."/>
            <person name="Boore J.L."/>
            <person name="Grigoriev I.V."/>
            <person name="Lindberg D.R."/>
            <person name="Seaver E.C."/>
            <person name="Weisblat D.A."/>
            <person name="Putnam N.H."/>
            <person name="Rokhsar D.S."/>
        </authorList>
    </citation>
    <scope>NUCLEOTIDE SEQUENCE</scope>
</reference>
<feature type="compositionally biased region" description="Basic and acidic residues" evidence="5">
    <location>
        <begin position="845"/>
        <end position="856"/>
    </location>
</feature>
<evidence type="ECO:0000256" key="3">
    <source>
        <dbReference type="ARBA" id="ARBA00022989"/>
    </source>
</evidence>
<feature type="transmembrane region" description="Helical" evidence="6">
    <location>
        <begin position="458"/>
        <end position="479"/>
    </location>
</feature>
<feature type="compositionally biased region" description="Basic and acidic residues" evidence="5">
    <location>
        <begin position="819"/>
        <end position="828"/>
    </location>
</feature>
<evidence type="ECO:0000259" key="8">
    <source>
        <dbReference type="Pfam" id="PF03522"/>
    </source>
</evidence>